<proteinExistence type="predicted"/>
<accession>A0ABX4V4C4</accession>
<name>A0ABX4V4C4_9BURK</name>
<protein>
    <submittedName>
        <fullName evidence="1">Uncharacterized protein</fullName>
    </submittedName>
</protein>
<keyword evidence="2" id="KW-1185">Reference proteome</keyword>
<reference evidence="1 2" key="1">
    <citation type="submission" date="2018-01" db="EMBL/GenBank/DDBJ databases">
        <title>Whole genome analyses suggest that Burkholderia sensu lato contains two further novel genera in the rhizoxinica-symbiotica group Mycetohabitans gen. nov., and Trinickia gen. nov.: implications for the evolution of diazotrophy and nodulation in the Burkholderiaceae.</title>
        <authorList>
            <person name="Estrada-de los Santos P."/>
            <person name="Palmer M."/>
            <person name="Chavez-Ramirez B."/>
            <person name="Beukes C."/>
            <person name="Steenkamp E.T."/>
            <person name="Hirsch A.M."/>
            <person name="Manyaka P."/>
            <person name="Maluk M."/>
            <person name="Lafos M."/>
            <person name="Crook M."/>
            <person name="Gross E."/>
            <person name="Simon M.F."/>
            <person name="Bueno dos Reis Junior F."/>
            <person name="Poole P.S."/>
            <person name="Venter S.N."/>
            <person name="James E.K."/>
        </authorList>
    </citation>
    <scope>NUCLEOTIDE SEQUENCE [LARGE SCALE GENOMIC DNA]</scope>
    <source>
        <strain evidence="1 2">WSM 3937</strain>
    </source>
</reference>
<evidence type="ECO:0000313" key="2">
    <source>
        <dbReference type="Proteomes" id="UP000235659"/>
    </source>
</evidence>
<gene>
    <name evidence="1" type="ORF">C0Z16_21525</name>
</gene>
<organism evidence="1 2">
    <name type="scientific">Paraburkholderia rhynchosiae</name>
    <dbReference type="NCBI Taxonomy" id="487049"/>
    <lineage>
        <taxon>Bacteria</taxon>
        <taxon>Pseudomonadati</taxon>
        <taxon>Pseudomonadota</taxon>
        <taxon>Betaproteobacteria</taxon>
        <taxon>Burkholderiales</taxon>
        <taxon>Burkholderiaceae</taxon>
        <taxon>Paraburkholderia</taxon>
    </lineage>
</organism>
<dbReference type="RefSeq" id="WP_102634114.1">
    <property type="nucleotide sequence ID" value="NZ_CADIJZ010000006.1"/>
</dbReference>
<sequence length="76" mass="8397">MIGPRVKPRVARLPVFDPTPASFGESCAALQAAEDEQDRPRIGLMRRRRSGFFPYGAAVLRSPISEDCANHSEKPD</sequence>
<evidence type="ECO:0000313" key="1">
    <source>
        <dbReference type="EMBL" id="PMS28999.1"/>
    </source>
</evidence>
<dbReference type="Proteomes" id="UP000235659">
    <property type="component" value="Unassembled WGS sequence"/>
</dbReference>
<comment type="caution">
    <text evidence="1">The sequence shown here is derived from an EMBL/GenBank/DDBJ whole genome shotgun (WGS) entry which is preliminary data.</text>
</comment>
<dbReference type="EMBL" id="PNXY01000015">
    <property type="protein sequence ID" value="PMS28999.1"/>
    <property type="molecule type" value="Genomic_DNA"/>
</dbReference>